<dbReference type="EMBL" id="MBFU01000310">
    <property type="protein sequence ID" value="PWA00772.1"/>
    <property type="molecule type" value="Genomic_DNA"/>
</dbReference>
<dbReference type="Proteomes" id="UP000245591">
    <property type="component" value="Unassembled WGS sequence"/>
</dbReference>
<reference evidence="1 2" key="1">
    <citation type="journal article" date="2018" name="MBio">
        <title>Comparative Genomics Reveals the Core Gene Toolbox for the Fungus-Insect Symbiosis.</title>
        <authorList>
            <person name="Wang Y."/>
            <person name="Stata M."/>
            <person name="Wang W."/>
            <person name="Stajich J.E."/>
            <person name="White M.M."/>
            <person name="Moncalvo J.M."/>
        </authorList>
    </citation>
    <scope>NUCLEOTIDE SEQUENCE [LARGE SCALE GENOMIC DNA]</scope>
    <source>
        <strain evidence="1 2">AUS-126-30</strain>
    </source>
</reference>
<gene>
    <name evidence="1" type="ORF">BB558_003167</name>
</gene>
<sequence length="227" mass="26590">MDHSQAKQEVHKEHIPDSKNQFLSIKVQVQNKKKLEPVLFDGSMKNDPEFWFKKFEVPGFRDWNTFRKLFLEYFGGKDREQAAWGALQTLKQNEKSIIELSAIQQTLFKAAKIVNTQEKLRYLIAAVKPKYKKIIYEKNLVDWDKALDYLLKSEQLETLCTEQSSWDQIQEVSSTVSGLNRSEPHNNGDITNEVFQNKINKKNDTSDQRYEKILQKLEEMSITVINS</sequence>
<name>A0A2U1J6Q5_SMIAN</name>
<organism evidence="1 2">
    <name type="scientific">Smittium angustum</name>
    <dbReference type="NCBI Taxonomy" id="133377"/>
    <lineage>
        <taxon>Eukaryota</taxon>
        <taxon>Fungi</taxon>
        <taxon>Fungi incertae sedis</taxon>
        <taxon>Zoopagomycota</taxon>
        <taxon>Kickxellomycotina</taxon>
        <taxon>Harpellomycetes</taxon>
        <taxon>Harpellales</taxon>
        <taxon>Legeriomycetaceae</taxon>
        <taxon>Smittium</taxon>
    </lineage>
</organism>
<accession>A0A2U1J6Q5</accession>
<evidence type="ECO:0000313" key="1">
    <source>
        <dbReference type="EMBL" id="PWA00772.1"/>
    </source>
</evidence>
<evidence type="ECO:0000313" key="2">
    <source>
        <dbReference type="Proteomes" id="UP000245591"/>
    </source>
</evidence>
<dbReference type="AlphaFoldDB" id="A0A2U1J6Q5"/>
<keyword evidence="2" id="KW-1185">Reference proteome</keyword>
<proteinExistence type="predicted"/>
<evidence type="ECO:0008006" key="3">
    <source>
        <dbReference type="Google" id="ProtNLM"/>
    </source>
</evidence>
<feature type="non-terminal residue" evidence="1">
    <location>
        <position position="227"/>
    </location>
</feature>
<protein>
    <recommendedName>
        <fullName evidence="3">Retrotransposon gag domain-containing protein</fullName>
    </recommendedName>
</protein>
<comment type="caution">
    <text evidence="1">The sequence shown here is derived from an EMBL/GenBank/DDBJ whole genome shotgun (WGS) entry which is preliminary data.</text>
</comment>